<dbReference type="GO" id="GO:0003677">
    <property type="term" value="F:DNA binding"/>
    <property type="evidence" value="ECO:0007669"/>
    <property type="project" value="UniProtKB-KW"/>
</dbReference>
<evidence type="ECO:0000256" key="3">
    <source>
        <dbReference type="ARBA" id="ARBA00023163"/>
    </source>
</evidence>
<gene>
    <name evidence="6" type="ORF">HMPREF0762_00696</name>
</gene>
<dbReference type="PANTHER" id="PTHR44688">
    <property type="entry name" value="DNA-BINDING TRANSCRIPTIONAL ACTIVATOR DEVR_DOSR"/>
    <property type="match status" value="1"/>
</dbReference>
<keyword evidence="4" id="KW-1133">Transmembrane helix</keyword>
<dbReference type="SMART" id="SM00421">
    <property type="entry name" value="HTH_LUXR"/>
    <property type="match status" value="1"/>
</dbReference>
<keyword evidence="2" id="KW-0238">DNA-binding</keyword>
<feature type="transmembrane region" description="Helical" evidence="4">
    <location>
        <begin position="50"/>
        <end position="69"/>
    </location>
</feature>
<dbReference type="HOGENOM" id="CLU_027066_3_0_11"/>
<keyword evidence="7" id="KW-1185">Reference proteome</keyword>
<feature type="transmembrane region" description="Helical" evidence="4">
    <location>
        <begin position="139"/>
        <end position="157"/>
    </location>
</feature>
<keyword evidence="4" id="KW-0472">Membrane</keyword>
<feature type="transmembrane region" description="Helical" evidence="4">
    <location>
        <begin position="213"/>
        <end position="234"/>
    </location>
</feature>
<dbReference type="SUPFAM" id="SSF46894">
    <property type="entry name" value="C-terminal effector domain of the bipartite response regulators"/>
    <property type="match status" value="1"/>
</dbReference>
<dbReference type="Proteomes" id="UP000006001">
    <property type="component" value="Unassembled WGS sequence"/>
</dbReference>
<evidence type="ECO:0000256" key="2">
    <source>
        <dbReference type="ARBA" id="ARBA00023125"/>
    </source>
</evidence>
<evidence type="ECO:0000256" key="1">
    <source>
        <dbReference type="ARBA" id="ARBA00023015"/>
    </source>
</evidence>
<dbReference type="RefSeq" id="WP_006361941.1">
    <property type="nucleotide sequence ID" value="NZ_GG700630.1"/>
</dbReference>
<feature type="transmembrane region" description="Helical" evidence="4">
    <location>
        <begin position="300"/>
        <end position="322"/>
    </location>
</feature>
<feature type="transmembrane region" description="Helical" evidence="4">
    <location>
        <begin position="81"/>
        <end position="101"/>
    </location>
</feature>
<feature type="transmembrane region" description="Helical" evidence="4">
    <location>
        <begin position="365"/>
        <end position="385"/>
    </location>
</feature>
<evidence type="ECO:0000313" key="6">
    <source>
        <dbReference type="EMBL" id="EEZ61359.1"/>
    </source>
</evidence>
<proteinExistence type="predicted"/>
<evidence type="ECO:0000256" key="4">
    <source>
        <dbReference type="SAM" id="Phobius"/>
    </source>
</evidence>
<reference evidence="6" key="1">
    <citation type="submission" date="2009-10" db="EMBL/GenBank/DDBJ databases">
        <authorList>
            <person name="Weinstock G."/>
            <person name="Sodergren E."/>
            <person name="Clifton S."/>
            <person name="Fulton L."/>
            <person name="Fulton B."/>
            <person name="Courtney L."/>
            <person name="Fronick C."/>
            <person name="Harrison M."/>
            <person name="Strong C."/>
            <person name="Farmer C."/>
            <person name="Delahaunty K."/>
            <person name="Markovic C."/>
            <person name="Hall O."/>
            <person name="Minx P."/>
            <person name="Tomlinson C."/>
            <person name="Mitreva M."/>
            <person name="Nelson J."/>
            <person name="Hou S."/>
            <person name="Wollam A."/>
            <person name="Pepin K.H."/>
            <person name="Johnson M."/>
            <person name="Bhonagiri V."/>
            <person name="Nash W.E."/>
            <person name="Warren W."/>
            <person name="Chinwalla A."/>
            <person name="Mardis E.R."/>
            <person name="Wilson R.K."/>
        </authorList>
    </citation>
    <scope>NUCLEOTIDE SEQUENCE [LARGE SCALE GENOMIC DNA]</scope>
    <source>
        <strain evidence="6">ATCC 700122</strain>
    </source>
</reference>
<evidence type="ECO:0000313" key="7">
    <source>
        <dbReference type="Proteomes" id="UP000006001"/>
    </source>
</evidence>
<dbReference type="CDD" id="cd06170">
    <property type="entry name" value="LuxR_C_like"/>
    <property type="match status" value="1"/>
</dbReference>
<feature type="transmembrane region" description="Helical" evidence="4">
    <location>
        <begin position="334"/>
        <end position="359"/>
    </location>
</feature>
<keyword evidence="4" id="KW-0812">Transmembrane</keyword>
<dbReference type="AlphaFoldDB" id="D0WFU6"/>
<comment type="caution">
    <text evidence="6">The sequence shown here is derived from an EMBL/GenBank/DDBJ whole genome shotgun (WGS) entry which is preliminary data.</text>
</comment>
<organism evidence="6 7">
    <name type="scientific">Slackia exigua (strain ATCC 700122 / DSM 15923 / CIP 105133 / JCM 11022 / KCTC 5966 / S-7)</name>
    <dbReference type="NCBI Taxonomy" id="649764"/>
    <lineage>
        <taxon>Bacteria</taxon>
        <taxon>Bacillati</taxon>
        <taxon>Actinomycetota</taxon>
        <taxon>Coriobacteriia</taxon>
        <taxon>Eggerthellales</taxon>
        <taxon>Eggerthellaceae</taxon>
        <taxon>Slackia</taxon>
    </lineage>
</organism>
<sequence>MESRIADIKKAFTGSASPLAVSGASLYWAWVDHVAFTNSFVEDGGSGIFALSFLSVCACSILILGLFALSSRFSGFLVGGGNRLLFLLGVGGVAGSLVSFLSGGSVVLLVCASLLTGACFSGYVIAWGEICIAEGHRKALLHISSAWSVGLVVNLAIGLLQPFASAFVLSLLPIASYGVYRMLAARRDDPTCRIIVPKNPGRSKADHGFDSRLLMLICAFCAAFGIMYYSQIVVSADVFFSIRGFDAVVTRGCMALFVLALYLGPLRDRMHLLFKACSFALIVGLAAMVVGVFTPHANRLGSIAIAAGYCSFDILVWTMIAAHGRSSRHAPWRIICIAMIAEQAGILAGASVGAALSLLDVSSGVRMAILTGMNLAAVAALLGFTEYGSRLWMLMVQGEQSDDSAPNANRADDGIRAFAGAYGLTERETEILGLFVTGRSMSYIAEELVVSTNTVKTHIRHIYAKCGAHGKQELIDMVQKYRLRPGSTSASQPEK</sequence>
<feature type="transmembrane region" description="Helical" evidence="4">
    <location>
        <begin position="272"/>
        <end position="294"/>
    </location>
</feature>
<dbReference type="GeneID" id="85007298"/>
<dbReference type="PANTHER" id="PTHR44688:SF16">
    <property type="entry name" value="DNA-BINDING TRANSCRIPTIONAL ACTIVATOR DEVR_DOSR"/>
    <property type="match status" value="1"/>
</dbReference>
<dbReference type="STRING" id="649764.HMPREF0762_00696"/>
<keyword evidence="1" id="KW-0805">Transcription regulation</keyword>
<dbReference type="InterPro" id="IPR016032">
    <property type="entry name" value="Sig_transdc_resp-reg_C-effctor"/>
</dbReference>
<dbReference type="eggNOG" id="COG2771">
    <property type="taxonomic scope" value="Bacteria"/>
</dbReference>
<dbReference type="EMBL" id="ACUX02000006">
    <property type="protein sequence ID" value="EEZ61359.1"/>
    <property type="molecule type" value="Genomic_DNA"/>
</dbReference>
<dbReference type="PROSITE" id="PS50043">
    <property type="entry name" value="HTH_LUXR_2"/>
    <property type="match status" value="1"/>
</dbReference>
<accession>D0WFU6</accession>
<evidence type="ECO:0000259" key="5">
    <source>
        <dbReference type="PROSITE" id="PS50043"/>
    </source>
</evidence>
<name>D0WFU6_SLAES</name>
<keyword evidence="3" id="KW-0804">Transcription</keyword>
<dbReference type="Pfam" id="PF00196">
    <property type="entry name" value="GerE"/>
    <property type="match status" value="1"/>
</dbReference>
<feature type="transmembrane region" description="Helical" evidence="4">
    <location>
        <begin position="107"/>
        <end position="127"/>
    </location>
</feature>
<feature type="transmembrane region" description="Helical" evidence="4">
    <location>
        <begin position="240"/>
        <end position="263"/>
    </location>
</feature>
<dbReference type="GO" id="GO:0006355">
    <property type="term" value="P:regulation of DNA-templated transcription"/>
    <property type="evidence" value="ECO:0007669"/>
    <property type="project" value="InterPro"/>
</dbReference>
<dbReference type="InterPro" id="IPR000792">
    <property type="entry name" value="Tscrpt_reg_LuxR_C"/>
</dbReference>
<protein>
    <submittedName>
        <fullName evidence="6">Transcriptional regulator, LuxR family</fullName>
    </submittedName>
</protein>
<feature type="domain" description="HTH luxR-type" evidence="5">
    <location>
        <begin position="417"/>
        <end position="482"/>
    </location>
</feature>
<dbReference type="OrthoDB" id="3178272at2"/>
<dbReference type="PRINTS" id="PR00038">
    <property type="entry name" value="HTHLUXR"/>
</dbReference>
<feature type="transmembrane region" description="Helical" evidence="4">
    <location>
        <begin position="163"/>
        <end position="180"/>
    </location>
</feature>
<dbReference type="Gene3D" id="1.10.10.10">
    <property type="entry name" value="Winged helix-like DNA-binding domain superfamily/Winged helix DNA-binding domain"/>
    <property type="match status" value="1"/>
</dbReference>
<dbReference type="InterPro" id="IPR036388">
    <property type="entry name" value="WH-like_DNA-bd_sf"/>
</dbReference>
<feature type="transmembrane region" description="Helical" evidence="4">
    <location>
        <begin position="12"/>
        <end position="30"/>
    </location>
</feature>